<protein>
    <submittedName>
        <fullName evidence="2">Uncharacterized protein</fullName>
    </submittedName>
</protein>
<dbReference type="RefSeq" id="WP_031059896.1">
    <property type="nucleotide sequence ID" value="NZ_JBHSPX010000003.1"/>
</dbReference>
<keyword evidence="3" id="KW-1185">Reference proteome</keyword>
<evidence type="ECO:0000313" key="2">
    <source>
        <dbReference type="EMBL" id="MFC6062659.1"/>
    </source>
</evidence>
<dbReference type="Proteomes" id="UP001596139">
    <property type="component" value="Unassembled WGS sequence"/>
</dbReference>
<feature type="compositionally biased region" description="Low complexity" evidence="1">
    <location>
        <begin position="53"/>
        <end position="62"/>
    </location>
</feature>
<name>A0ABW1MFT6_9ACTN</name>
<feature type="compositionally biased region" description="Basic and acidic residues" evidence="1">
    <location>
        <begin position="76"/>
        <end position="98"/>
    </location>
</feature>
<proteinExistence type="predicted"/>
<dbReference type="EMBL" id="JBHSPX010000003">
    <property type="protein sequence ID" value="MFC6062659.1"/>
    <property type="molecule type" value="Genomic_DNA"/>
</dbReference>
<evidence type="ECO:0000256" key="1">
    <source>
        <dbReference type="SAM" id="MobiDB-lite"/>
    </source>
</evidence>
<feature type="compositionally biased region" description="Low complexity" evidence="1">
    <location>
        <begin position="110"/>
        <end position="119"/>
    </location>
</feature>
<feature type="compositionally biased region" description="Low complexity" evidence="1">
    <location>
        <begin position="152"/>
        <end position="192"/>
    </location>
</feature>
<gene>
    <name evidence="2" type="ORF">ACFP4F_08855</name>
</gene>
<sequence>MSDDYLGRLVARYAPVRHALPGAPGVGTGSARRTLVQPRLPGPFERIESLGGAPAEPHAPAARNPYAPLTAPSEQLRVEREIRTTERETTVLRPEATRPDAVVPAERPVRPTAPLLRPAARPEPGPRPAAPEGQRLGTRRAGGRPEEPGAPRPAATPLRPDTDAAPRAVAPALRPRTEVPTARDTARAAAGRRGQRPAERVVHVQIGRLEVSAAGPDRPATGARAGRADRRGPALSLADYLARGERTS</sequence>
<evidence type="ECO:0000313" key="3">
    <source>
        <dbReference type="Proteomes" id="UP001596139"/>
    </source>
</evidence>
<reference evidence="3" key="1">
    <citation type="journal article" date="2019" name="Int. J. Syst. Evol. Microbiol.">
        <title>The Global Catalogue of Microorganisms (GCM) 10K type strain sequencing project: providing services to taxonomists for standard genome sequencing and annotation.</title>
        <authorList>
            <consortium name="The Broad Institute Genomics Platform"/>
            <consortium name="The Broad Institute Genome Sequencing Center for Infectious Disease"/>
            <person name="Wu L."/>
            <person name="Ma J."/>
        </authorList>
    </citation>
    <scope>NUCLEOTIDE SEQUENCE [LARGE SCALE GENOMIC DNA]</scope>
    <source>
        <strain evidence="3">CGMCC 1.15180</strain>
    </source>
</reference>
<feature type="compositionally biased region" description="Low complexity" evidence="1">
    <location>
        <begin position="213"/>
        <end position="225"/>
    </location>
</feature>
<accession>A0ABW1MFT6</accession>
<organism evidence="2 3">
    <name type="scientific">Streptomyces ochraceiscleroticus</name>
    <dbReference type="NCBI Taxonomy" id="47761"/>
    <lineage>
        <taxon>Bacteria</taxon>
        <taxon>Bacillati</taxon>
        <taxon>Actinomycetota</taxon>
        <taxon>Actinomycetes</taxon>
        <taxon>Kitasatosporales</taxon>
        <taxon>Streptomycetaceae</taxon>
        <taxon>Streptomyces</taxon>
    </lineage>
</organism>
<comment type="caution">
    <text evidence="2">The sequence shown here is derived from an EMBL/GenBank/DDBJ whole genome shotgun (WGS) entry which is preliminary data.</text>
</comment>
<feature type="region of interest" description="Disordered" evidence="1">
    <location>
        <begin position="38"/>
        <end position="248"/>
    </location>
</feature>